<evidence type="ECO:0000256" key="5">
    <source>
        <dbReference type="ARBA" id="ARBA00022967"/>
    </source>
</evidence>
<dbReference type="InterPro" id="IPR018303">
    <property type="entry name" value="ATPase_P-typ_P_site"/>
</dbReference>
<feature type="transmembrane region" description="Helical" evidence="9">
    <location>
        <begin position="1560"/>
        <end position="1582"/>
    </location>
</feature>
<dbReference type="SUPFAM" id="SSF81653">
    <property type="entry name" value="Calcium ATPase, transduction domain A"/>
    <property type="match status" value="1"/>
</dbReference>
<feature type="region of interest" description="Disordered" evidence="8">
    <location>
        <begin position="289"/>
        <end position="339"/>
    </location>
</feature>
<gene>
    <name evidence="11" type="ORF">PPROV_000581700</name>
</gene>
<dbReference type="GO" id="GO:0005524">
    <property type="term" value="F:ATP binding"/>
    <property type="evidence" value="ECO:0007669"/>
    <property type="project" value="InterPro"/>
</dbReference>
<dbReference type="InterPro" id="IPR036163">
    <property type="entry name" value="HMA_dom_sf"/>
</dbReference>
<dbReference type="InterPro" id="IPR006121">
    <property type="entry name" value="HMA_dom"/>
</dbReference>
<evidence type="ECO:0000256" key="7">
    <source>
        <dbReference type="ARBA" id="ARBA00023136"/>
    </source>
</evidence>
<dbReference type="EMBL" id="BNJQ01000015">
    <property type="protein sequence ID" value="GHP07074.1"/>
    <property type="molecule type" value="Genomic_DNA"/>
</dbReference>
<dbReference type="Pfam" id="PF00122">
    <property type="entry name" value="E1-E2_ATPase"/>
    <property type="match status" value="1"/>
</dbReference>
<feature type="compositionally biased region" description="Low complexity" evidence="8">
    <location>
        <begin position="289"/>
        <end position="300"/>
    </location>
</feature>
<dbReference type="InterPro" id="IPR044492">
    <property type="entry name" value="P_typ_ATPase_HD_dom"/>
</dbReference>
<name>A0A830HIX1_9CHLO</name>
<dbReference type="Proteomes" id="UP000660262">
    <property type="component" value="Unassembled WGS sequence"/>
</dbReference>
<evidence type="ECO:0000256" key="6">
    <source>
        <dbReference type="ARBA" id="ARBA00022989"/>
    </source>
</evidence>
<evidence type="ECO:0000313" key="11">
    <source>
        <dbReference type="EMBL" id="GHP07074.1"/>
    </source>
</evidence>
<evidence type="ECO:0000256" key="1">
    <source>
        <dbReference type="ARBA" id="ARBA00004127"/>
    </source>
</evidence>
<dbReference type="GO" id="GO:0005507">
    <property type="term" value="F:copper ion binding"/>
    <property type="evidence" value="ECO:0007669"/>
    <property type="project" value="TreeGrafter"/>
</dbReference>
<comment type="caution">
    <text evidence="11">The sequence shown here is derived from an EMBL/GenBank/DDBJ whole genome shotgun (WGS) entry which is preliminary data.</text>
</comment>
<organism evidence="11 12">
    <name type="scientific">Pycnococcus provasolii</name>
    <dbReference type="NCBI Taxonomy" id="41880"/>
    <lineage>
        <taxon>Eukaryota</taxon>
        <taxon>Viridiplantae</taxon>
        <taxon>Chlorophyta</taxon>
        <taxon>Pseudoscourfieldiophyceae</taxon>
        <taxon>Pseudoscourfieldiales</taxon>
        <taxon>Pycnococcaceae</taxon>
        <taxon>Pycnococcus</taxon>
    </lineage>
</organism>
<comment type="similarity">
    <text evidence="2">Belongs to the cation transport ATPase (P-type) (TC 3.A.3) family. Type IB subfamily.</text>
</comment>
<evidence type="ECO:0000256" key="8">
    <source>
        <dbReference type="SAM" id="MobiDB-lite"/>
    </source>
</evidence>
<dbReference type="SUPFAM" id="SSF55008">
    <property type="entry name" value="HMA, heavy metal-associated domain"/>
    <property type="match status" value="1"/>
</dbReference>
<feature type="transmembrane region" description="Helical" evidence="9">
    <location>
        <begin position="1529"/>
        <end position="1548"/>
    </location>
</feature>
<dbReference type="InterPro" id="IPR023214">
    <property type="entry name" value="HAD_sf"/>
</dbReference>
<dbReference type="GO" id="GO:0043682">
    <property type="term" value="F:P-type divalent copper transporter activity"/>
    <property type="evidence" value="ECO:0007669"/>
    <property type="project" value="TreeGrafter"/>
</dbReference>
<dbReference type="SUPFAM" id="SSF81660">
    <property type="entry name" value="Metal cation-transporting ATPase, ATP-binding domain N"/>
    <property type="match status" value="1"/>
</dbReference>
<dbReference type="InterPro" id="IPR008250">
    <property type="entry name" value="ATPase_P-typ_transduc_dom_A_sf"/>
</dbReference>
<dbReference type="SFLD" id="SFLDF00027">
    <property type="entry name" value="p-type_atpase"/>
    <property type="match status" value="1"/>
</dbReference>
<feature type="region of interest" description="Disordered" evidence="8">
    <location>
        <begin position="436"/>
        <end position="470"/>
    </location>
</feature>
<dbReference type="GO" id="GO:0012505">
    <property type="term" value="C:endomembrane system"/>
    <property type="evidence" value="ECO:0007669"/>
    <property type="project" value="UniProtKB-SubCell"/>
</dbReference>
<evidence type="ECO:0000259" key="10">
    <source>
        <dbReference type="PROSITE" id="PS50846"/>
    </source>
</evidence>
<dbReference type="CDD" id="cd00371">
    <property type="entry name" value="HMA"/>
    <property type="match status" value="2"/>
</dbReference>
<comment type="subcellular location">
    <subcellularLocation>
        <location evidence="1">Endomembrane system</location>
        <topology evidence="1">Multi-pass membrane protein</topology>
    </subcellularLocation>
</comment>
<protein>
    <recommendedName>
        <fullName evidence="10">HMA domain-containing protein</fullName>
    </recommendedName>
</protein>
<feature type="domain" description="HMA" evidence="10">
    <location>
        <begin position="342"/>
        <end position="408"/>
    </location>
</feature>
<dbReference type="GO" id="GO:0016020">
    <property type="term" value="C:membrane"/>
    <property type="evidence" value="ECO:0007669"/>
    <property type="project" value="InterPro"/>
</dbReference>
<dbReference type="SFLD" id="SFLDG00002">
    <property type="entry name" value="C1.7:_P-type_atpase_like"/>
    <property type="match status" value="1"/>
</dbReference>
<evidence type="ECO:0000256" key="2">
    <source>
        <dbReference type="ARBA" id="ARBA00006024"/>
    </source>
</evidence>
<feature type="transmembrane region" description="Helical" evidence="9">
    <location>
        <begin position="1068"/>
        <end position="1101"/>
    </location>
</feature>
<feature type="transmembrane region" description="Helical" evidence="9">
    <location>
        <begin position="769"/>
        <end position="789"/>
    </location>
</feature>
<dbReference type="InterPro" id="IPR001757">
    <property type="entry name" value="P_typ_ATPase"/>
</dbReference>
<evidence type="ECO:0000256" key="9">
    <source>
        <dbReference type="SAM" id="Phobius"/>
    </source>
</evidence>
<feature type="region of interest" description="Disordered" evidence="8">
    <location>
        <begin position="149"/>
        <end position="181"/>
    </location>
</feature>
<dbReference type="PANTHER" id="PTHR43520:SF8">
    <property type="entry name" value="P-TYPE CU(+) TRANSPORTER"/>
    <property type="match status" value="1"/>
</dbReference>
<dbReference type="Gene3D" id="3.30.70.100">
    <property type="match status" value="2"/>
</dbReference>
<dbReference type="Gene3D" id="3.40.50.1000">
    <property type="entry name" value="HAD superfamily/HAD-like"/>
    <property type="match status" value="1"/>
</dbReference>
<keyword evidence="3 9" id="KW-0812">Transmembrane</keyword>
<dbReference type="InterPro" id="IPR036412">
    <property type="entry name" value="HAD-like_sf"/>
</dbReference>
<dbReference type="SUPFAM" id="SSF56784">
    <property type="entry name" value="HAD-like"/>
    <property type="match status" value="1"/>
</dbReference>
<dbReference type="Gene3D" id="2.70.150.10">
    <property type="entry name" value="Calcium-transporting ATPase, cytoplasmic transduction domain A"/>
    <property type="match status" value="1"/>
</dbReference>
<dbReference type="PANTHER" id="PTHR43520">
    <property type="entry name" value="ATP7, ISOFORM B"/>
    <property type="match status" value="1"/>
</dbReference>
<feature type="transmembrane region" description="Helical" evidence="9">
    <location>
        <begin position="801"/>
        <end position="825"/>
    </location>
</feature>
<evidence type="ECO:0000256" key="4">
    <source>
        <dbReference type="ARBA" id="ARBA00022723"/>
    </source>
</evidence>
<dbReference type="Pfam" id="PF00702">
    <property type="entry name" value="Hydrolase"/>
    <property type="match status" value="1"/>
</dbReference>
<keyword evidence="7 9" id="KW-0472">Membrane</keyword>
<dbReference type="OrthoDB" id="432719at2759"/>
<dbReference type="PRINTS" id="PR00119">
    <property type="entry name" value="CATATPASE"/>
</dbReference>
<dbReference type="NCBIfam" id="TIGR01494">
    <property type="entry name" value="ATPase_P-type"/>
    <property type="match status" value="2"/>
</dbReference>
<keyword evidence="6 9" id="KW-1133">Transmembrane helix</keyword>
<evidence type="ECO:0000313" key="12">
    <source>
        <dbReference type="Proteomes" id="UP000660262"/>
    </source>
</evidence>
<accession>A0A830HIX1</accession>
<dbReference type="Gene3D" id="3.40.1110.10">
    <property type="entry name" value="Calcium-transporting ATPase, cytoplasmic domain N"/>
    <property type="match status" value="1"/>
</dbReference>
<keyword evidence="4" id="KW-0479">Metal-binding</keyword>
<dbReference type="SUPFAM" id="SSF81665">
    <property type="entry name" value="Calcium ATPase, transmembrane domain M"/>
    <property type="match status" value="1"/>
</dbReference>
<dbReference type="GO" id="GO:0055070">
    <property type="term" value="P:copper ion homeostasis"/>
    <property type="evidence" value="ECO:0007669"/>
    <property type="project" value="TreeGrafter"/>
</dbReference>
<reference evidence="11" key="1">
    <citation type="submission" date="2020-10" db="EMBL/GenBank/DDBJ databases">
        <title>Unveiling of a novel bifunctional photoreceptor, Dualchrome1, isolated from a cosmopolitan green alga.</title>
        <authorList>
            <person name="Suzuki S."/>
            <person name="Kawachi M."/>
        </authorList>
    </citation>
    <scope>NUCLEOTIDE SEQUENCE</scope>
    <source>
        <strain evidence="11">NIES 2893</strain>
    </source>
</reference>
<dbReference type="InterPro" id="IPR059000">
    <property type="entry name" value="ATPase_P-type_domA"/>
</dbReference>
<evidence type="ECO:0000256" key="3">
    <source>
        <dbReference type="ARBA" id="ARBA00022692"/>
    </source>
</evidence>
<dbReference type="InterPro" id="IPR023299">
    <property type="entry name" value="ATPase_P-typ_cyto_dom_N"/>
</dbReference>
<dbReference type="Pfam" id="PF00403">
    <property type="entry name" value="HMA"/>
    <property type="match status" value="1"/>
</dbReference>
<keyword evidence="12" id="KW-1185">Reference proteome</keyword>
<dbReference type="SFLD" id="SFLDS00003">
    <property type="entry name" value="Haloacid_Dehalogenase"/>
    <property type="match status" value="1"/>
</dbReference>
<keyword evidence="5" id="KW-1278">Translocase</keyword>
<sequence length="1584" mass="167489">MAALPLATSPWPWGSVQPWAQQRSRSRRLHDNNEQSTILGTSMRARRKQFLRWWRREGGGGTKGSVIVTLRVYVDVVDDDDDDDKQAVIDSLRTHPHVREAAAAATSTTTVSSSSQSYFDVVVDATAGVEPSALVASVRMALAQKRGVRMMTTTSDESDDTPSPPRQKEKETSSSSRIPRVQILPAFGAGSSGIEHGPRAASIVFTIESEDNINSSRACACDGQNVISSIPESDVVATSGRHACVVVRETCECPACPNDSSSVHEMKKEKEGGASTNLFERVGRAISASVNQSSSSSQHQGKTVVATKIGHGGSGGDDDDDDDSTNITMPLLPSPNDDEDDEVVTIRIRGMECGSCAAWMRDALQRVPGVEKVDISLSSGTAVVRTGHPRPSLEDLAESVYLAGYDLAREASQHFELHGGGAAHEKGWWSRLSSFGKSSSSRGMPVDGGNDEEAPPMPPPPARNNQKTTTGSSGVLNFAVLGMTCGSCVHAVKNALIASHLPGFPLTTEDVALDSVSGNGRVVLTDASAFLAANGIAEMASAVSAAGYEAVNVEIEGGAGFDDNLDASAMSSKERIVVRLYVDGIVCASCPPRIENAVRRNLAKRGIVESSRDAAAIDTEDYVQIDDVRVDYVTSELLVHFRIHGNAAAVAAITDEEEEETKQGMSAVHRVDPQRSLEWQVATIVNNLGYGAYPWQRGGGRVGTAIRTTRNSEWVSNACYAVALAVVELAILLLQHRCEYEASQEEDARKHDEKFAAQDCVILSSHAQFLLATMQLLGPAGIFWFVRAWRAFRHGSANMATLVVLGAGTAYLYSVVVLFSTDWAWGKQLRHDDEHQHHHEPPASWHISHGMLMFDCAIFTVAIVTVGKCFEEYAKAESVDAASKLSKLLDGPATLLWQYRPSSTAAAAPSSVLEAALDATCVVDTSFVKPGDLIRAKAGERIVVDGVVVGIGTSAVDERVITGESVPRPVGMGSVVIGGAVNVGDEPVFYRATASKTSSYLQTIATAVDEARMSTGSSAGRIADRWAARFAPLIIFTALAALAGWMIRARVTCSSESTSHMCKAPVSWALHFAVATVVSACPCALGLASPSAVSVGAWVAAKRGIFVKGGSGLEDAASVKKVVFDKTGTLTTGELTVATTMWLAKKKSSAAAAEEMVATSSSSSSSSFQPFAREADAWHLVHLAEESSSHPIAIALARYAATFPLSANTAEDVAGGEQPYVRNLPGLGTFVRVNGWSALVGNRSLMRRANVVVPSLGEDELEEGFGVAVTSEDAERRAALGVVTASDSEMLPSMPLHATTPGTPQHGVLPGAHCTPVYVAIARATLETNTTTSVSPEEEAWFRWLRDADDVGGGCGGGGAAAEGHHHDDVKKSSVVPLTIASVDGESAFSTCLVIGMTDALREESHAAVAALCDMGIESYLCTGDQMGAALHVARLAGIAPSRVVYGASPTRKAEFLRGLERSAPVAFVGDGVNDAIAIASATFGIAVGGATDIATSAARCVVTSTNLMHVPEALRIARKTMAQIRFNIAEAVLYNLAVVPLAAGAYWDLLHWSLSATVGAILMSCSSLLVMATSLTLLWVLRF</sequence>
<feature type="transmembrane region" description="Helical" evidence="9">
    <location>
        <begin position="845"/>
        <end position="866"/>
    </location>
</feature>
<dbReference type="InterPro" id="IPR023298">
    <property type="entry name" value="ATPase_P-typ_TM_dom_sf"/>
</dbReference>
<proteinExistence type="inferred from homology"/>
<dbReference type="Gene3D" id="1.20.1110.10">
    <property type="entry name" value="Calcium-transporting ATPase, transmembrane domain"/>
    <property type="match status" value="1"/>
</dbReference>
<dbReference type="PROSITE" id="PS00154">
    <property type="entry name" value="ATPASE_E1_E2"/>
    <property type="match status" value="1"/>
</dbReference>
<dbReference type="GO" id="GO:0016887">
    <property type="term" value="F:ATP hydrolysis activity"/>
    <property type="evidence" value="ECO:0007669"/>
    <property type="project" value="InterPro"/>
</dbReference>
<dbReference type="PROSITE" id="PS50846">
    <property type="entry name" value="HMA_2"/>
    <property type="match status" value="1"/>
</dbReference>
<feature type="transmembrane region" description="Helical" evidence="9">
    <location>
        <begin position="1030"/>
        <end position="1048"/>
    </location>
</feature>